<dbReference type="Proteomes" id="UP000287352">
    <property type="component" value="Unassembled WGS sequence"/>
</dbReference>
<comment type="function">
    <text evidence="1">May be involved in the formation or repair of [Fe-S] clusters present in iron-sulfur proteins.</text>
</comment>
<dbReference type="Pfam" id="PF01106">
    <property type="entry name" value="NifU"/>
    <property type="match status" value="1"/>
</dbReference>
<sequence length="190" mass="20597">MMQQETQEHRRRAEHLEHLLQEIAIISHEQTRSLTEDLVQTLLDLYGESLARMLELTAAHLQAEPNQATALIEAFAEDELIGSLLLLHGLHPIPLATRVQRALDAIKGHTGTIELVRLSDGVAYLHIDGNCHGCSSSAGSLQATIEDMLYSAAPDLNGIQIEGLSDQRGSVQPVIFVAPRRQKAGSGGGS</sequence>
<protein>
    <recommendedName>
        <fullName evidence="2">NIF system FeS cluster assembly NifU C-terminal domain-containing protein</fullName>
    </recommendedName>
</protein>
<accession>A0A402A152</accession>
<dbReference type="GO" id="GO:0016226">
    <property type="term" value="P:iron-sulfur cluster assembly"/>
    <property type="evidence" value="ECO:0007669"/>
    <property type="project" value="InterPro"/>
</dbReference>
<dbReference type="GO" id="GO:0005506">
    <property type="term" value="F:iron ion binding"/>
    <property type="evidence" value="ECO:0007669"/>
    <property type="project" value="InterPro"/>
</dbReference>
<evidence type="ECO:0000313" key="4">
    <source>
        <dbReference type="Proteomes" id="UP000287352"/>
    </source>
</evidence>
<evidence type="ECO:0000256" key="1">
    <source>
        <dbReference type="ARBA" id="ARBA00049958"/>
    </source>
</evidence>
<name>A0A402A152_9CHLR</name>
<keyword evidence="4" id="KW-1185">Reference proteome</keyword>
<gene>
    <name evidence="3" type="ORF">KTT_26450</name>
</gene>
<dbReference type="OrthoDB" id="9795104at2"/>
<proteinExistence type="predicted"/>
<dbReference type="InterPro" id="IPR001075">
    <property type="entry name" value="NIF_FeS_clus_asmbl_NifU_C"/>
</dbReference>
<evidence type="ECO:0000313" key="3">
    <source>
        <dbReference type="EMBL" id="GCE12786.1"/>
    </source>
</evidence>
<comment type="caution">
    <text evidence="3">The sequence shown here is derived from an EMBL/GenBank/DDBJ whole genome shotgun (WGS) entry which is preliminary data.</text>
</comment>
<feature type="domain" description="NIF system FeS cluster assembly NifU C-terminal" evidence="2">
    <location>
        <begin position="105"/>
        <end position="156"/>
    </location>
</feature>
<organism evidence="3 4">
    <name type="scientific">Tengunoibacter tsumagoiensis</name>
    <dbReference type="NCBI Taxonomy" id="2014871"/>
    <lineage>
        <taxon>Bacteria</taxon>
        <taxon>Bacillati</taxon>
        <taxon>Chloroflexota</taxon>
        <taxon>Ktedonobacteria</taxon>
        <taxon>Ktedonobacterales</taxon>
        <taxon>Dictyobacteraceae</taxon>
        <taxon>Tengunoibacter</taxon>
    </lineage>
</organism>
<evidence type="ECO:0000259" key="2">
    <source>
        <dbReference type="Pfam" id="PF01106"/>
    </source>
</evidence>
<dbReference type="RefSeq" id="WP_126580373.1">
    <property type="nucleotide sequence ID" value="NZ_BIFR01000001.1"/>
</dbReference>
<dbReference type="AlphaFoldDB" id="A0A402A152"/>
<dbReference type="InterPro" id="IPR034904">
    <property type="entry name" value="FSCA_dom_sf"/>
</dbReference>
<dbReference type="GO" id="GO:0051536">
    <property type="term" value="F:iron-sulfur cluster binding"/>
    <property type="evidence" value="ECO:0007669"/>
    <property type="project" value="InterPro"/>
</dbReference>
<dbReference type="Gene3D" id="3.30.300.130">
    <property type="entry name" value="Fe-S cluster assembly (FSCA)"/>
    <property type="match status" value="1"/>
</dbReference>
<reference evidence="4" key="1">
    <citation type="submission" date="2018-12" db="EMBL/GenBank/DDBJ databases">
        <title>Tengunoibacter tsumagoiensis gen. nov., sp. nov., Dictyobacter kobayashii sp. nov., D. alpinus sp. nov., and D. joshuensis sp. nov. and description of Dictyobacteraceae fam. nov. within the order Ktedonobacterales isolated from Tengu-no-mugimeshi.</title>
        <authorList>
            <person name="Wang C.M."/>
            <person name="Zheng Y."/>
            <person name="Sakai Y."/>
            <person name="Toyoda A."/>
            <person name="Minakuchi Y."/>
            <person name="Abe K."/>
            <person name="Yokota A."/>
            <person name="Yabe S."/>
        </authorList>
    </citation>
    <scope>NUCLEOTIDE SEQUENCE [LARGE SCALE GENOMIC DNA]</scope>
    <source>
        <strain evidence="4">Uno3</strain>
    </source>
</reference>
<dbReference type="SUPFAM" id="SSF117916">
    <property type="entry name" value="Fe-S cluster assembly (FSCA) domain-like"/>
    <property type="match status" value="1"/>
</dbReference>
<dbReference type="EMBL" id="BIFR01000001">
    <property type="protein sequence ID" value="GCE12786.1"/>
    <property type="molecule type" value="Genomic_DNA"/>
</dbReference>